<sequence>MAVTQGNKAKARSTCSAGSLSSMLSSETDEDSLSAGASNSQNSSAGVSGGGGGGGGVDKGGQMSHNAARHKIAIKPKKNHGRTRPVRATPTEPSLPATPEERVTPSMAHDDETSGGTASAVSSRPMSTDEEMTSTFLPLGSARSATPTASQKSSPLPESGGNIIVTGAPSSAAVTGGVDLRPASLLQQSHPEKRRSTVAAAAAAAAAAALLDETPEPVIIGLPTLASIQMGSGGASGGPEHQQTVADTGRQDVSPKRRPTGGVALVSVPTIHGGALGTTCRSLGSPVQRSKSMKTESADGFRAGQGLSEVSPGGRPRCLRPVSQAGGERPEFDPDTRDSKTPLSAQSSPVKRGLNVSSDFFQRSKSFSAKVSETHQALGKNDFELNNPNVIDDVVVVVDVRESIRSLERRKRCSPTGQSGTAGVSIEPSAGGGGGGGGLPPCPAVLIEGTALTSAVQMGSYPQQHQQHPFQQQQQPQHYHGGAVTHSVVSAASDDPAKDCQGVRRREVDEEKDNNNKVTLAGSGVGHQPSAFTSSGAKSGPTVATSVATSERPRSELLDGVELRRPRGAQSRLSPDDASGAQPNQLQQQQSTITSSFAGEPELFKVFARRSLKQKPGPHDEKQDTETEKETIASRASQQQENRDKELVTREGRSAGHKLPVLYSDSSSASVVKSGITQIRSITDAKRVSEPQIGQSMDHSSSTALTTGLNPVPVELLPSKKELSKIKVGAIAPLKDKEPTVPLSHEAGGLTSQSTLRRETDQLRKQQSLAQPPSCYQPEPLIQSGQVSQGGPRNHHTPVATGQTAPGGQQPSSEKRASAVLLQRTSSVAVRGSEDNNAADEDNARMGGGTGGQDSGQPEWLRLAQKKREKRELKERMDNTSVAANNVANVHDSATNNKHSSGNNSVGGQEATSTKPSTGLRSSKVLDLVSNFQKLQMA</sequence>
<dbReference type="AlphaFoldDB" id="A0A1V9X9N9"/>
<feature type="compositionally biased region" description="Basic residues" evidence="1">
    <location>
        <begin position="67"/>
        <end position="85"/>
    </location>
</feature>
<reference evidence="2 3" key="1">
    <citation type="journal article" date="2017" name="Gigascience">
        <title>Draft genome of the honey bee ectoparasitic mite, Tropilaelaps mercedesae, is shaped by the parasitic life history.</title>
        <authorList>
            <person name="Dong X."/>
            <person name="Armstrong S.D."/>
            <person name="Xia D."/>
            <person name="Makepeace B.L."/>
            <person name="Darby A.C."/>
            <person name="Kadowaki T."/>
        </authorList>
    </citation>
    <scope>NUCLEOTIDE SEQUENCE [LARGE SCALE GENOMIC DNA]</scope>
    <source>
        <strain evidence="2">Wuxi-XJTLU</strain>
    </source>
</reference>
<feature type="compositionally biased region" description="Polar residues" evidence="1">
    <location>
        <begin position="800"/>
        <end position="812"/>
    </location>
</feature>
<name>A0A1V9X9N9_9ACAR</name>
<feature type="compositionally biased region" description="Polar residues" evidence="1">
    <location>
        <begin position="892"/>
        <end position="921"/>
    </location>
</feature>
<feature type="compositionally biased region" description="Basic and acidic residues" evidence="1">
    <location>
        <begin position="551"/>
        <end position="565"/>
    </location>
</feature>
<feature type="region of interest" description="Disordered" evidence="1">
    <location>
        <begin position="687"/>
        <end position="710"/>
    </location>
</feature>
<feature type="region of interest" description="Disordered" evidence="1">
    <location>
        <begin position="1"/>
        <end position="175"/>
    </location>
</feature>
<feature type="region of interest" description="Disordered" evidence="1">
    <location>
        <begin position="735"/>
        <end position="923"/>
    </location>
</feature>
<evidence type="ECO:0000313" key="3">
    <source>
        <dbReference type="Proteomes" id="UP000192247"/>
    </source>
</evidence>
<feature type="compositionally biased region" description="Basic and acidic residues" evidence="1">
    <location>
        <begin position="99"/>
        <end position="112"/>
    </location>
</feature>
<feature type="compositionally biased region" description="Basic and acidic residues" evidence="1">
    <location>
        <begin position="328"/>
        <end position="340"/>
    </location>
</feature>
<feature type="region of interest" description="Disordered" evidence="1">
    <location>
        <begin position="406"/>
        <end position="437"/>
    </location>
</feature>
<organism evidence="2 3">
    <name type="scientific">Tropilaelaps mercedesae</name>
    <dbReference type="NCBI Taxonomy" id="418985"/>
    <lineage>
        <taxon>Eukaryota</taxon>
        <taxon>Metazoa</taxon>
        <taxon>Ecdysozoa</taxon>
        <taxon>Arthropoda</taxon>
        <taxon>Chelicerata</taxon>
        <taxon>Arachnida</taxon>
        <taxon>Acari</taxon>
        <taxon>Parasitiformes</taxon>
        <taxon>Mesostigmata</taxon>
        <taxon>Gamasina</taxon>
        <taxon>Dermanyssoidea</taxon>
        <taxon>Laelapidae</taxon>
        <taxon>Tropilaelaps</taxon>
    </lineage>
</organism>
<feature type="compositionally biased region" description="Low complexity" evidence="1">
    <location>
        <begin position="13"/>
        <end position="26"/>
    </location>
</feature>
<comment type="caution">
    <text evidence="2">The sequence shown here is derived from an EMBL/GenBank/DDBJ whole genome shotgun (WGS) entry which is preliminary data.</text>
</comment>
<evidence type="ECO:0000313" key="2">
    <source>
        <dbReference type="EMBL" id="OQR70078.1"/>
    </source>
</evidence>
<feature type="compositionally biased region" description="Polar residues" evidence="1">
    <location>
        <begin position="692"/>
        <end position="709"/>
    </location>
</feature>
<feature type="compositionally biased region" description="Polar residues" evidence="1">
    <location>
        <begin position="279"/>
        <end position="290"/>
    </location>
</feature>
<dbReference type="Proteomes" id="UP000192247">
    <property type="component" value="Unassembled WGS sequence"/>
</dbReference>
<accession>A0A1V9X9N9</accession>
<feature type="compositionally biased region" description="Basic and acidic residues" evidence="1">
    <location>
        <begin position="641"/>
        <end position="654"/>
    </location>
</feature>
<feature type="compositionally biased region" description="Polar residues" evidence="1">
    <location>
        <begin position="114"/>
        <end position="126"/>
    </location>
</feature>
<keyword evidence="3" id="KW-1185">Reference proteome</keyword>
<feature type="compositionally biased region" description="Polar residues" evidence="1">
    <location>
        <begin position="143"/>
        <end position="156"/>
    </location>
</feature>
<protein>
    <submittedName>
        <fullName evidence="2">Uncharacterized protein</fullName>
    </submittedName>
</protein>
<feature type="region of interest" description="Disordered" evidence="1">
    <location>
        <begin position="228"/>
        <end position="356"/>
    </location>
</feature>
<feature type="compositionally biased region" description="Low complexity" evidence="1">
    <location>
        <begin position="462"/>
        <end position="478"/>
    </location>
</feature>
<feature type="compositionally biased region" description="Polar residues" evidence="1">
    <location>
        <begin position="341"/>
        <end position="356"/>
    </location>
</feature>
<proteinExistence type="predicted"/>
<dbReference type="OrthoDB" id="6621371at2759"/>
<feature type="compositionally biased region" description="Polar residues" evidence="1">
    <location>
        <begin position="530"/>
        <end position="549"/>
    </location>
</feature>
<dbReference type="InParanoid" id="A0A1V9X9N9"/>
<evidence type="ECO:0000256" key="1">
    <source>
        <dbReference type="SAM" id="MobiDB-lite"/>
    </source>
</evidence>
<feature type="compositionally biased region" description="Basic and acidic residues" evidence="1">
    <location>
        <begin position="617"/>
        <end position="632"/>
    </location>
</feature>
<feature type="compositionally biased region" description="Gly residues" evidence="1">
    <location>
        <begin position="47"/>
        <end position="59"/>
    </location>
</feature>
<feature type="compositionally biased region" description="Low complexity" evidence="1">
    <location>
        <begin position="33"/>
        <end position="46"/>
    </location>
</feature>
<dbReference type="EMBL" id="MNPL01018595">
    <property type="protein sequence ID" value="OQR70078.1"/>
    <property type="molecule type" value="Genomic_DNA"/>
</dbReference>
<gene>
    <name evidence="2" type="ORF">BIW11_11866</name>
</gene>
<feature type="region of interest" description="Disordered" evidence="1">
    <location>
        <begin position="457"/>
        <end position="661"/>
    </location>
</feature>
<feature type="compositionally biased region" description="Basic and acidic residues" evidence="1">
    <location>
        <begin position="495"/>
        <end position="515"/>
    </location>
</feature>